<dbReference type="PANTHER" id="PTHR13109:SF7">
    <property type="entry name" value="NEUROCHONDRIN"/>
    <property type="match status" value="1"/>
</dbReference>
<organism evidence="2 3">
    <name type="scientific">Saprolegnia diclina (strain VS20)</name>
    <dbReference type="NCBI Taxonomy" id="1156394"/>
    <lineage>
        <taxon>Eukaryota</taxon>
        <taxon>Sar</taxon>
        <taxon>Stramenopiles</taxon>
        <taxon>Oomycota</taxon>
        <taxon>Saprolegniomycetes</taxon>
        <taxon>Saprolegniales</taxon>
        <taxon>Saprolegniaceae</taxon>
        <taxon>Saprolegnia</taxon>
    </lineage>
</organism>
<dbReference type="InterPro" id="IPR016024">
    <property type="entry name" value="ARM-type_fold"/>
</dbReference>
<evidence type="ECO:0008006" key="4">
    <source>
        <dbReference type="Google" id="ProtNLM"/>
    </source>
</evidence>
<name>T0S6M9_SAPDV</name>
<keyword evidence="3" id="KW-1185">Reference proteome</keyword>
<dbReference type="SUPFAM" id="SSF48371">
    <property type="entry name" value="ARM repeat"/>
    <property type="match status" value="1"/>
</dbReference>
<dbReference type="OMA" id="TDEHKFA"/>
<reference evidence="2 3" key="1">
    <citation type="submission" date="2012-04" db="EMBL/GenBank/DDBJ databases">
        <title>The Genome Sequence of Saprolegnia declina VS20.</title>
        <authorList>
            <consortium name="The Broad Institute Genome Sequencing Platform"/>
            <person name="Russ C."/>
            <person name="Nusbaum C."/>
            <person name="Tyler B."/>
            <person name="van West P."/>
            <person name="Dieguez-Uribeondo J."/>
            <person name="de Bruijn I."/>
            <person name="Tripathy S."/>
            <person name="Jiang R."/>
            <person name="Young S.K."/>
            <person name="Zeng Q."/>
            <person name="Gargeya S."/>
            <person name="Fitzgerald M."/>
            <person name="Haas B."/>
            <person name="Abouelleil A."/>
            <person name="Alvarado L."/>
            <person name="Arachchi H.M."/>
            <person name="Berlin A."/>
            <person name="Chapman S.B."/>
            <person name="Goldberg J."/>
            <person name="Griggs A."/>
            <person name="Gujja S."/>
            <person name="Hansen M."/>
            <person name="Howarth C."/>
            <person name="Imamovic A."/>
            <person name="Larimer J."/>
            <person name="McCowen C."/>
            <person name="Montmayeur A."/>
            <person name="Murphy C."/>
            <person name="Neiman D."/>
            <person name="Pearson M."/>
            <person name="Priest M."/>
            <person name="Roberts A."/>
            <person name="Saif S."/>
            <person name="Shea T."/>
            <person name="Sisk P."/>
            <person name="Sykes S."/>
            <person name="Wortman J."/>
            <person name="Nusbaum C."/>
            <person name="Birren B."/>
        </authorList>
    </citation>
    <scope>NUCLEOTIDE SEQUENCE [LARGE SCALE GENOMIC DNA]</scope>
    <source>
        <strain evidence="2 3">VS20</strain>
    </source>
</reference>
<sequence length="627" mass="67468">MGTSDAKLDQCLAVLAGPTDEHKFAGLLMVTKHLADADATTLQAVRARVLATTGVVFFLRLLHTKGSDDEALSPYRALALNLISSFCGDATLANEFAKASVVADTLEALQLGVAAANVTVVTDCHHVLQGLYLHTSSGRELLIENGLVPAVVQAMAQCCAVQPLSDAHEVILQHLVDLVRSIHDLWKALSSPDFNALLHCFGAIESRSLAKCHLQELLLRAPDERWLDAPLADVVSGLFGAWPEHGHASTQRRDTSLALIERLFSTVGGAWLVPTPDAAGDLVVLVVQLAAIEAKLLLDDAERAWIDVRVNDSAVEVIDAADDRLTRMVPICYGILEAIVSMLAGSRPDIVDASLLSGPVLAQLQDALGEVFTVVLQFLTTARDFVATFPTSLALDMVVYASVRVFGAWLAEESDFCQADVLQLLPFLLQYQPSLVTDASPLQNDDDDDELDSDDEAPPTPLLTDPLHFLLPGLLSLSADETVANVILDDDAVLQRVLQFGVSVCANAESPGVVTLCLGVSMNLLLLGSPSFTAKARFQKTLPVYMKLAQLTGQRCMTSRVYDDDATSLLLHLLNYCLLVLLGASTTSSDKAFRATLEWAQAHAPPIECDASYDLHALLLHLAARYT</sequence>
<feature type="region of interest" description="Disordered" evidence="1">
    <location>
        <begin position="439"/>
        <end position="458"/>
    </location>
</feature>
<dbReference type="Proteomes" id="UP000030762">
    <property type="component" value="Unassembled WGS sequence"/>
</dbReference>
<dbReference type="InterPro" id="IPR008709">
    <property type="entry name" value="Neurochondrin"/>
</dbReference>
<dbReference type="InParanoid" id="T0S6M9"/>
<dbReference type="VEuPathDB" id="FungiDB:SDRG_04123"/>
<proteinExistence type="predicted"/>
<evidence type="ECO:0000256" key="1">
    <source>
        <dbReference type="SAM" id="MobiDB-lite"/>
    </source>
</evidence>
<dbReference type="GeneID" id="19944850"/>
<dbReference type="AlphaFoldDB" id="T0S6M9"/>
<gene>
    <name evidence="2" type="ORF">SDRG_04123</name>
</gene>
<dbReference type="STRING" id="1156394.T0S6M9"/>
<accession>T0S6M9</accession>
<evidence type="ECO:0000313" key="2">
    <source>
        <dbReference type="EMBL" id="EQC38412.1"/>
    </source>
</evidence>
<feature type="compositionally biased region" description="Acidic residues" evidence="1">
    <location>
        <begin position="444"/>
        <end position="457"/>
    </location>
</feature>
<evidence type="ECO:0000313" key="3">
    <source>
        <dbReference type="Proteomes" id="UP000030762"/>
    </source>
</evidence>
<dbReference type="OrthoDB" id="8186546at2759"/>
<dbReference type="EMBL" id="JH767141">
    <property type="protein sequence ID" value="EQC38412.1"/>
    <property type="molecule type" value="Genomic_DNA"/>
</dbReference>
<protein>
    <recommendedName>
        <fullName evidence="4">Neurochondrin</fullName>
    </recommendedName>
</protein>
<dbReference type="RefSeq" id="XP_008608004.1">
    <property type="nucleotide sequence ID" value="XM_008609782.1"/>
</dbReference>
<dbReference type="PANTHER" id="PTHR13109">
    <property type="entry name" value="NEUROCHONDRIN"/>
    <property type="match status" value="1"/>
</dbReference>
<dbReference type="Pfam" id="PF05536">
    <property type="entry name" value="Neurochondrin"/>
    <property type="match status" value="1"/>
</dbReference>
<dbReference type="eggNOG" id="KOG2611">
    <property type="taxonomic scope" value="Eukaryota"/>
</dbReference>